<dbReference type="EMBL" id="DF237062">
    <property type="protein sequence ID" value="GAQ82493.1"/>
    <property type="molecule type" value="Genomic_DNA"/>
</dbReference>
<evidence type="ECO:0000313" key="3">
    <source>
        <dbReference type="Proteomes" id="UP000054558"/>
    </source>
</evidence>
<protein>
    <submittedName>
        <fullName evidence="2">Uncharacterized protein</fullName>
    </submittedName>
</protein>
<dbReference type="AlphaFoldDB" id="A0A0U9HJM8"/>
<dbReference type="InterPro" id="IPR009515">
    <property type="entry name" value="DUF1138"/>
</dbReference>
<proteinExistence type="predicted"/>
<dbReference type="Proteomes" id="UP000054558">
    <property type="component" value="Unassembled WGS sequence"/>
</dbReference>
<keyword evidence="1" id="KW-1133">Transmembrane helix</keyword>
<name>A0A0U9HJM8_KLENI</name>
<feature type="transmembrane region" description="Helical" evidence="1">
    <location>
        <begin position="6"/>
        <end position="24"/>
    </location>
</feature>
<reference evidence="2 3" key="1">
    <citation type="journal article" date="2014" name="Nat. Commun.">
        <title>Klebsormidium flaccidum genome reveals primary factors for plant terrestrial adaptation.</title>
        <authorList>
            <person name="Hori K."/>
            <person name="Maruyama F."/>
            <person name="Fujisawa T."/>
            <person name="Togashi T."/>
            <person name="Yamamoto N."/>
            <person name="Seo M."/>
            <person name="Sato S."/>
            <person name="Yamada T."/>
            <person name="Mori H."/>
            <person name="Tajima N."/>
            <person name="Moriyama T."/>
            <person name="Ikeuchi M."/>
            <person name="Watanabe M."/>
            <person name="Wada H."/>
            <person name="Kobayashi K."/>
            <person name="Saito M."/>
            <person name="Masuda T."/>
            <person name="Sasaki-Sekimoto Y."/>
            <person name="Mashiguchi K."/>
            <person name="Awai K."/>
            <person name="Shimojima M."/>
            <person name="Masuda S."/>
            <person name="Iwai M."/>
            <person name="Nobusawa T."/>
            <person name="Narise T."/>
            <person name="Kondo S."/>
            <person name="Saito H."/>
            <person name="Sato R."/>
            <person name="Murakawa M."/>
            <person name="Ihara Y."/>
            <person name="Oshima-Yamada Y."/>
            <person name="Ohtaka K."/>
            <person name="Satoh M."/>
            <person name="Sonobe K."/>
            <person name="Ishii M."/>
            <person name="Ohtani R."/>
            <person name="Kanamori-Sato M."/>
            <person name="Honoki R."/>
            <person name="Miyazaki D."/>
            <person name="Mochizuki H."/>
            <person name="Umetsu J."/>
            <person name="Higashi K."/>
            <person name="Shibata D."/>
            <person name="Kamiya Y."/>
            <person name="Sato N."/>
            <person name="Nakamura Y."/>
            <person name="Tabata S."/>
            <person name="Ida S."/>
            <person name="Kurokawa K."/>
            <person name="Ohta H."/>
        </authorList>
    </citation>
    <scope>NUCLEOTIDE SEQUENCE [LARGE SCALE GENOMIC DNA]</scope>
    <source>
        <strain evidence="2 3">NIES-2285</strain>
    </source>
</reference>
<keyword evidence="1" id="KW-0472">Membrane</keyword>
<dbReference type="PANTHER" id="PTHR34267">
    <property type="entry name" value="OS11G0161033 PROTEIN"/>
    <property type="match status" value="1"/>
</dbReference>
<dbReference type="OrthoDB" id="1840418at2759"/>
<accession>A0A0U9HJM8</accession>
<evidence type="ECO:0000256" key="1">
    <source>
        <dbReference type="SAM" id="Phobius"/>
    </source>
</evidence>
<dbReference type="OMA" id="ASKEWWE"/>
<evidence type="ECO:0000313" key="2">
    <source>
        <dbReference type="EMBL" id="GAQ82493.1"/>
    </source>
</evidence>
<dbReference type="Pfam" id="PF06592">
    <property type="entry name" value="DUF1138"/>
    <property type="match status" value="1"/>
</dbReference>
<gene>
    <name evidence="2" type="ORF">KFL_001130120</name>
</gene>
<dbReference type="PANTHER" id="PTHR34267:SF17">
    <property type="entry name" value="OS06G0114500 PROTEIN"/>
    <property type="match status" value="1"/>
</dbReference>
<keyword evidence="3" id="KW-1185">Reference proteome</keyword>
<sequence length="78" mass="8712">MLGPAKILPGLIGSFAFAGVFWHLTRNVKIFGGTIPHTNTKEWAAETERRIDHGWTREGGPPTVLNPISRQNYKLNID</sequence>
<organism evidence="2 3">
    <name type="scientific">Klebsormidium nitens</name>
    <name type="common">Green alga</name>
    <name type="synonym">Ulothrix nitens</name>
    <dbReference type="NCBI Taxonomy" id="105231"/>
    <lineage>
        <taxon>Eukaryota</taxon>
        <taxon>Viridiplantae</taxon>
        <taxon>Streptophyta</taxon>
        <taxon>Klebsormidiophyceae</taxon>
        <taxon>Klebsormidiales</taxon>
        <taxon>Klebsormidiaceae</taxon>
        <taxon>Klebsormidium</taxon>
    </lineage>
</organism>
<keyword evidence="1" id="KW-0812">Transmembrane</keyword>